<keyword evidence="2" id="KW-0223">Dioxygenase</keyword>
<accession>A0A7V2WM00</accession>
<evidence type="ECO:0000313" key="2">
    <source>
        <dbReference type="EMBL" id="HFC03717.1"/>
    </source>
</evidence>
<evidence type="ECO:0000256" key="1">
    <source>
        <dbReference type="ARBA" id="ARBA00001954"/>
    </source>
</evidence>
<sequence>MSIDLEWSEAQVREFEEKGYLLFRGAVDPERCDAIREVAAVHLKHRIPPVELESEYIGIDREVYRRTIRRLRQVHRRDILFREWMEEPEIRPLLARLLGEMPILVTAHHNSIMTKMPKTSTRTRWHRDQRYWHYRDRRLLSVWLALGREESQNGVLEFIPGSHRMEFPPEAFDEKEFFRDDYAPNREWIDKRESFVLEKGDLILFHASLLHQAGPNGSDTPKLSLVYTVRAAGNLPLEGTRSSLFDEIPLPPVTP</sequence>
<dbReference type="InterPro" id="IPR008775">
    <property type="entry name" value="Phytyl_CoA_dOase-like"/>
</dbReference>
<proteinExistence type="predicted"/>
<name>A0A7V2WM00_9BACT</name>
<dbReference type="PANTHER" id="PTHR20883">
    <property type="entry name" value="PHYTANOYL-COA DIOXYGENASE DOMAIN CONTAINING 1"/>
    <property type="match status" value="1"/>
</dbReference>
<dbReference type="GO" id="GO:0005506">
    <property type="term" value="F:iron ion binding"/>
    <property type="evidence" value="ECO:0007669"/>
    <property type="project" value="UniProtKB-ARBA"/>
</dbReference>
<protein>
    <submittedName>
        <fullName evidence="2">Phytanoyl-CoA dioxygenase family protein</fullName>
    </submittedName>
</protein>
<feature type="non-terminal residue" evidence="2">
    <location>
        <position position="255"/>
    </location>
</feature>
<keyword evidence="2" id="KW-0560">Oxidoreductase</keyword>
<dbReference type="Pfam" id="PF05721">
    <property type="entry name" value="PhyH"/>
    <property type="match status" value="1"/>
</dbReference>
<comment type="caution">
    <text evidence="2">The sequence shown here is derived from an EMBL/GenBank/DDBJ whole genome shotgun (WGS) entry which is preliminary data.</text>
</comment>
<dbReference type="AlphaFoldDB" id="A0A7V2WM00"/>
<organism evidence="2">
    <name type="scientific">Nitratifractor salsuginis</name>
    <dbReference type="NCBI Taxonomy" id="269261"/>
    <lineage>
        <taxon>Bacteria</taxon>
        <taxon>Pseudomonadati</taxon>
        <taxon>Campylobacterota</taxon>
        <taxon>Epsilonproteobacteria</taxon>
        <taxon>Campylobacterales</taxon>
        <taxon>Sulfurovaceae</taxon>
        <taxon>Nitratifractor</taxon>
    </lineage>
</organism>
<dbReference type="SUPFAM" id="SSF51197">
    <property type="entry name" value="Clavaminate synthase-like"/>
    <property type="match status" value="1"/>
</dbReference>
<dbReference type="PANTHER" id="PTHR20883:SF48">
    <property type="entry name" value="ECTOINE DIOXYGENASE"/>
    <property type="match status" value="1"/>
</dbReference>
<dbReference type="Proteomes" id="UP000885722">
    <property type="component" value="Unassembled WGS sequence"/>
</dbReference>
<dbReference type="EMBL" id="DRNO01000166">
    <property type="protein sequence ID" value="HFC03717.1"/>
    <property type="molecule type" value="Genomic_DNA"/>
</dbReference>
<comment type="cofactor">
    <cofactor evidence="1">
        <name>Fe(2+)</name>
        <dbReference type="ChEBI" id="CHEBI:29033"/>
    </cofactor>
</comment>
<dbReference type="Gene3D" id="2.60.120.620">
    <property type="entry name" value="q2cbj1_9rhob like domain"/>
    <property type="match status" value="1"/>
</dbReference>
<gene>
    <name evidence="2" type="ORF">ENJ74_02480</name>
</gene>
<dbReference type="GO" id="GO:0016706">
    <property type="term" value="F:2-oxoglutarate-dependent dioxygenase activity"/>
    <property type="evidence" value="ECO:0007669"/>
    <property type="project" value="UniProtKB-ARBA"/>
</dbReference>
<reference evidence="2" key="1">
    <citation type="journal article" date="2020" name="mSystems">
        <title>Genome- and Community-Level Interaction Insights into Carbon Utilization and Element Cycling Functions of Hydrothermarchaeota in Hydrothermal Sediment.</title>
        <authorList>
            <person name="Zhou Z."/>
            <person name="Liu Y."/>
            <person name="Xu W."/>
            <person name="Pan J."/>
            <person name="Luo Z.H."/>
            <person name="Li M."/>
        </authorList>
    </citation>
    <scope>NUCLEOTIDE SEQUENCE [LARGE SCALE GENOMIC DNA]</scope>
    <source>
        <strain evidence="2">HyVt-513</strain>
    </source>
</reference>